<dbReference type="EMBL" id="CP090169">
    <property type="protein sequence ID" value="UJO19787.1"/>
    <property type="molecule type" value="Genomic_DNA"/>
</dbReference>
<feature type="compositionally biased region" description="Basic and acidic residues" evidence="2">
    <location>
        <begin position="714"/>
        <end position="723"/>
    </location>
</feature>
<accession>A0A9Q8PCB9</accession>
<evidence type="ECO:0000259" key="3">
    <source>
        <dbReference type="Pfam" id="PF07859"/>
    </source>
</evidence>
<dbReference type="InterPro" id="IPR013094">
    <property type="entry name" value="AB_hydrolase_3"/>
</dbReference>
<feature type="domain" description="Alpha/beta hydrolase fold-3" evidence="3">
    <location>
        <begin position="365"/>
        <end position="416"/>
    </location>
</feature>
<feature type="region of interest" description="Disordered" evidence="2">
    <location>
        <begin position="1114"/>
        <end position="1207"/>
    </location>
</feature>
<dbReference type="InterPro" id="IPR050300">
    <property type="entry name" value="GDXG_lipolytic_enzyme"/>
</dbReference>
<feature type="region of interest" description="Disordered" evidence="2">
    <location>
        <begin position="962"/>
        <end position="990"/>
    </location>
</feature>
<feature type="compositionally biased region" description="Polar residues" evidence="2">
    <location>
        <begin position="900"/>
        <end position="932"/>
    </location>
</feature>
<sequence length="1428" mass="155132">MPFTTFGVATAVTPSVIETYFSHFLNRGPLKQKPTAHISYHEGLRLIRQFLDYSAKHPVEDLQSFTAQWVPVPTWVKTQDVEIPPQFLTRSANVIRKQLGPNGIERVGGEKWWQWRRSEAPLHAEWIEMKKDYNERKRMGIKCDRVILYIHGGAYYFGSVDEHRYQMQRHARKLKARVLAPRYRLAPQFPFPCGLYDCIATYFYLLEHFEPSQILFAGDSAGGGMVLSLLVTLRDQGCPLPAGTILLSPWVDLTHSFPSTAGDGTGDYIPPHGFHHKPSMTWPPPPQTEEKANKLAKKFTQPIEQPFEVVELPADMGTGPATGNASRGNFGREKKPQPNLNQLPGMGERLEINIDGKLLVLKEQIQLYAKNDLLTHPLVSPVQQPSLGGLPPMLIQVGGGELLRDEQIYLAHKAANPRRYVPSEAIMEEYDPQRIVLNQYPPTDVQLQVWEDLCHVPHTLSFTRPAKYMYRSVAQFGAWALARAQHKGIEILDDDAISIISNKSDGTCATEGTDASGAERQSEYGSIGADGVTSSQFKLSSVGAVGKAGDELPPFVDHMIRQRVNRHGVIYPLPHESNIASLHLDPSTIGTIKVGPVRKWLAKRTESEQKFANDYKKLLKKRAKELKEGYDPIETGENPPPTALYLRRKRDVAPEEKKKSKSWGLAMWSGWGSSHDESTIQREEKALDDKSIQDDRPASTAPSTATQRGASSVETERGLDHNTSDPTTKQQTVPGNDGTVDAETTAQRRRSSASVLSAIAPWSKGPDLRPRSPYRQVKDVGQTEVERSSAVSPTLSPTSPVHGGTRWDSSRRSSQASSIFKFATRPLSVAGPVASSATKSQLQTIHTPASPTSNAIAPSASDTGKDAVKVPGTDATYLNPDGNRPHNGVVAYPFKLRSAQNVPRQPSPNPSTMTLDSNVDGSDNATERNGSLTYADAPRPGSTILDHYFPPNVDQLMHAKDGESVGQSAERQGLETSTTADNVPITGGVSQDALNTFQSNISGGRPVSVLSDTPLFKHLKSPEEDPVSPLSEAAISPLEASSATSADPASKPRYKQYKPTRDSRLGLLGGDGMPLSAFPTPDQKEIGMAITDSAPKPAPFKIRNPVFDPRAVPEQVPEHAAVQQVQPEANAEASKPAPFKMRHTIYDSKVAPPGSKHADEQTPAVPASNGRAATGSANATKREVTPSESLSTSLPAAPVQLSPITPISPLVPLHEEKEAVMATSDIAPTFIEPPANTNITFPTVSSSNARPVADPRSTEDPPAPPPKDKHTALPQLRSNPSSASMNGGYSLVPALRSKPSNASINASSPIANLRSSPSQASMRDGSMSSMSNRNERNGSVSGSIKRKQIVPKSKFAADPDRTMTALEAAGLAPAPKAPKPKKEKKDSKKDKSSTGLLGKLSFERKGSVPSIEEQVQKGYLSELQGGKF</sequence>
<dbReference type="Proteomes" id="UP000756132">
    <property type="component" value="Chromosome 7"/>
</dbReference>
<feature type="region of interest" description="Disordered" evidence="2">
    <location>
        <begin position="900"/>
        <end position="943"/>
    </location>
</feature>
<gene>
    <name evidence="4" type="ORF">CLAFUR5_09861</name>
</gene>
<dbReference type="Gene3D" id="3.40.50.1820">
    <property type="entry name" value="alpha/beta hydrolase"/>
    <property type="match status" value="1"/>
</dbReference>
<evidence type="ECO:0000256" key="1">
    <source>
        <dbReference type="ARBA" id="ARBA00022801"/>
    </source>
</evidence>
<feature type="domain" description="Alpha/beta hydrolase fold-3" evidence="3">
    <location>
        <begin position="147"/>
        <end position="260"/>
    </location>
</feature>
<keyword evidence="5" id="KW-1185">Reference proteome</keyword>
<dbReference type="PANTHER" id="PTHR48081:SF19">
    <property type="entry name" value="AB HYDROLASE SUPERFAMILY PROTEIN C4A8.06C"/>
    <property type="match status" value="1"/>
</dbReference>
<name>A0A9Q8PCB9_PASFU</name>
<feature type="compositionally biased region" description="Polar residues" evidence="2">
    <location>
        <begin position="965"/>
        <end position="981"/>
    </location>
</feature>
<dbReference type="GO" id="GO:0016787">
    <property type="term" value="F:hydrolase activity"/>
    <property type="evidence" value="ECO:0007669"/>
    <property type="project" value="UniProtKB-KW"/>
</dbReference>
<feature type="compositionally biased region" description="Polar residues" evidence="2">
    <location>
        <begin position="839"/>
        <end position="862"/>
    </location>
</feature>
<reference evidence="4" key="1">
    <citation type="submission" date="2021-12" db="EMBL/GenBank/DDBJ databases">
        <authorList>
            <person name="Zaccaron A."/>
            <person name="Stergiopoulos I."/>
        </authorList>
    </citation>
    <scope>NUCLEOTIDE SEQUENCE</scope>
    <source>
        <strain evidence="4">Race5_Kim</strain>
    </source>
</reference>
<feature type="region of interest" description="Disordered" evidence="2">
    <location>
        <begin position="630"/>
        <end position="817"/>
    </location>
</feature>
<dbReference type="SUPFAM" id="SSF53474">
    <property type="entry name" value="alpha/beta-Hydrolases"/>
    <property type="match status" value="1"/>
</dbReference>
<keyword evidence="1 4" id="KW-0378">Hydrolase</keyword>
<organism evidence="4 5">
    <name type="scientific">Passalora fulva</name>
    <name type="common">Tomato leaf mold</name>
    <name type="synonym">Cladosporium fulvum</name>
    <dbReference type="NCBI Taxonomy" id="5499"/>
    <lineage>
        <taxon>Eukaryota</taxon>
        <taxon>Fungi</taxon>
        <taxon>Dikarya</taxon>
        <taxon>Ascomycota</taxon>
        <taxon>Pezizomycotina</taxon>
        <taxon>Dothideomycetes</taxon>
        <taxon>Dothideomycetidae</taxon>
        <taxon>Mycosphaerellales</taxon>
        <taxon>Mycosphaerellaceae</taxon>
        <taxon>Fulvia</taxon>
    </lineage>
</organism>
<dbReference type="OrthoDB" id="2336090at2759"/>
<dbReference type="InterPro" id="IPR029058">
    <property type="entry name" value="AB_hydrolase_fold"/>
</dbReference>
<feature type="compositionally biased region" description="Polar residues" evidence="2">
    <location>
        <begin position="724"/>
        <end position="734"/>
    </location>
</feature>
<feature type="compositionally biased region" description="Polar residues" evidence="2">
    <location>
        <begin position="1235"/>
        <end position="1249"/>
    </location>
</feature>
<feature type="region of interest" description="Disordered" evidence="2">
    <location>
        <begin position="839"/>
        <end position="886"/>
    </location>
</feature>
<feature type="compositionally biased region" description="Basic and acidic residues" evidence="2">
    <location>
        <begin position="1383"/>
        <end position="1392"/>
    </location>
</feature>
<evidence type="ECO:0000313" key="4">
    <source>
        <dbReference type="EMBL" id="UJO19787.1"/>
    </source>
</evidence>
<feature type="compositionally biased region" description="Polar residues" evidence="2">
    <location>
        <begin position="1276"/>
        <end position="1287"/>
    </location>
</feature>
<dbReference type="KEGG" id="ffu:CLAFUR5_09861"/>
<reference evidence="4" key="2">
    <citation type="journal article" date="2022" name="Microb. Genom.">
        <title>A chromosome-scale genome assembly of the tomato pathogen Cladosporium fulvum reveals a compartmentalized genome architecture and the presence of a dispensable chromosome.</title>
        <authorList>
            <person name="Zaccaron A.Z."/>
            <person name="Chen L.H."/>
            <person name="Samaras A."/>
            <person name="Stergiopoulos I."/>
        </authorList>
    </citation>
    <scope>NUCLEOTIDE SEQUENCE</scope>
    <source>
        <strain evidence="4">Race5_Kim</strain>
    </source>
</reference>
<evidence type="ECO:0000256" key="2">
    <source>
        <dbReference type="SAM" id="MobiDB-lite"/>
    </source>
</evidence>
<protein>
    <submittedName>
        <fullName evidence="4">AB hydrolase superfamily protein</fullName>
    </submittedName>
</protein>
<feature type="compositionally biased region" description="Polar residues" evidence="2">
    <location>
        <begin position="789"/>
        <end position="799"/>
    </location>
</feature>
<evidence type="ECO:0000313" key="5">
    <source>
        <dbReference type="Proteomes" id="UP000756132"/>
    </source>
</evidence>
<proteinExistence type="predicted"/>
<dbReference type="RefSeq" id="XP_047764153.1">
    <property type="nucleotide sequence ID" value="XM_047909009.1"/>
</dbReference>
<feature type="compositionally biased region" description="Polar residues" evidence="2">
    <location>
        <begin position="700"/>
        <end position="713"/>
    </location>
</feature>
<dbReference type="PANTHER" id="PTHR48081">
    <property type="entry name" value="AB HYDROLASE SUPERFAMILY PROTEIN C4A8.06C"/>
    <property type="match status" value="1"/>
</dbReference>
<feature type="region of interest" description="Disordered" evidence="2">
    <location>
        <begin position="1016"/>
        <end position="1081"/>
    </location>
</feature>
<feature type="compositionally biased region" description="Low complexity" evidence="2">
    <location>
        <begin position="1364"/>
        <end position="1374"/>
    </location>
</feature>
<feature type="compositionally biased region" description="Basic and acidic residues" evidence="2">
    <location>
        <begin position="674"/>
        <end position="697"/>
    </location>
</feature>
<dbReference type="GeneID" id="71989739"/>
<feature type="compositionally biased region" description="Low complexity" evidence="2">
    <location>
        <begin position="1299"/>
        <end position="1312"/>
    </location>
</feature>
<feature type="region of interest" description="Disordered" evidence="2">
    <location>
        <begin position="314"/>
        <end position="344"/>
    </location>
</feature>
<dbReference type="Pfam" id="PF07859">
    <property type="entry name" value="Abhydrolase_3"/>
    <property type="match status" value="2"/>
</dbReference>
<feature type="region of interest" description="Disordered" evidence="2">
    <location>
        <begin position="1231"/>
        <end position="1428"/>
    </location>
</feature>